<dbReference type="KEGG" id="splu:LK06_010550"/>
<accession>A0A221NX86</accession>
<proteinExistence type="predicted"/>
<dbReference type="Proteomes" id="UP000031501">
    <property type="component" value="Chromosome"/>
</dbReference>
<evidence type="ECO:0000313" key="2">
    <source>
        <dbReference type="Proteomes" id="UP000031501"/>
    </source>
</evidence>
<keyword evidence="2" id="KW-1185">Reference proteome</keyword>
<name>A0A221NX86_9ACTN</name>
<dbReference type="Pfam" id="PF20199">
    <property type="entry name" value="RepSA"/>
    <property type="match status" value="1"/>
</dbReference>
<organism evidence="1 2">
    <name type="scientific">Streptomyces pluripotens</name>
    <dbReference type="NCBI Taxonomy" id="1355015"/>
    <lineage>
        <taxon>Bacteria</taxon>
        <taxon>Bacillati</taxon>
        <taxon>Actinomycetota</taxon>
        <taxon>Actinomycetes</taxon>
        <taxon>Kitasatosporales</taxon>
        <taxon>Streptomycetaceae</taxon>
        <taxon>Streptomyces</taxon>
    </lineage>
</organism>
<dbReference type="EMBL" id="CP022433">
    <property type="protein sequence ID" value="ASN24587.1"/>
    <property type="molecule type" value="Genomic_DNA"/>
</dbReference>
<sequence length="481" mass="52470">MVTLDLRHVASPAVRDLLHLVNHPDFDRAQQQIEHLGGCTDPVRLTGHTTTVDTTTGEVLRSYTSSEEPTGSLLTACGNRRASRCPACSRLYAADIYHLIRAGLSGGKTVPDTVRTHPRVFVTLTPPSFGPVHNRLTTPGGDIRPCRCRKLHEPTDALLGTPLKPATYDYTGAVLFNAHASTLWARFTTYLRREIAAALGMTQKDAHAVLRVSFAKVAEYQQRGLVHFHAVIRLDGPDGSSQPPPPYATVAVLTKAARAAAKRVRVTVASDAIGDRELGWGEQFDAREIASFGTDAEFTDQAVAAYVAKYATKSADASGALDHTLVCRPCQGRGATLLPHGTPLPCTACGGTGQARPLTRLPVARHVRQMIRTCWELGRLPEFAHLKLRKWAHMLGFRGHFSTKSRSYSTTLGALRDARRTWRTEQARPHEGLPESDPTTTLVVGHWDYLGSGYSPGAALLAADVWHRKELERQFTAEGGC</sequence>
<reference evidence="1 2" key="1">
    <citation type="submission" date="2017-07" db="EMBL/GenBank/DDBJ databases">
        <title>Genome sequence of Streptomyces pluripotens MUSC 137T.</title>
        <authorList>
            <person name="Ser H.-L."/>
            <person name="Lee L.-H."/>
        </authorList>
    </citation>
    <scope>NUCLEOTIDE SEQUENCE [LARGE SCALE GENOMIC DNA]</scope>
    <source>
        <strain evidence="1 2">MUSC 137</strain>
    </source>
</reference>
<dbReference type="RefSeq" id="WP_043434607.1">
    <property type="nucleotide sequence ID" value="NZ_CP021080.1"/>
</dbReference>
<dbReference type="InterPro" id="IPR046828">
    <property type="entry name" value="RepSA"/>
</dbReference>
<dbReference type="AlphaFoldDB" id="A0A221NX86"/>
<protein>
    <submittedName>
        <fullName evidence="1">Replication initiation protein</fullName>
    </submittedName>
</protein>
<dbReference type="STRING" id="1355015.LK06_010550"/>
<dbReference type="OrthoDB" id="3203793at2"/>
<gene>
    <name evidence="1" type="ORF">LK07_11670</name>
</gene>
<evidence type="ECO:0000313" key="1">
    <source>
        <dbReference type="EMBL" id="ASN24587.1"/>
    </source>
</evidence>